<keyword evidence="2" id="KW-1185">Reference proteome</keyword>
<sequence length="61" mass="7209">MLSESCDQVISYYSSLIHYVTESIFQDILKNGDNNDPSYYRILPVQRRGEHYLVYGVNSWM</sequence>
<name>W6ZZ60_9APIC</name>
<dbReference type="AlphaFoldDB" id="W6ZZ60"/>
<dbReference type="GeneID" id="20040345"/>
<evidence type="ECO:0000313" key="2">
    <source>
        <dbReference type="Proteomes" id="UP000030640"/>
    </source>
</evidence>
<gene>
    <name evidence="1" type="ORF">C922_05071</name>
</gene>
<dbReference type="EMBL" id="KI965495">
    <property type="protein sequence ID" value="EUD64555.1"/>
    <property type="molecule type" value="Genomic_DNA"/>
</dbReference>
<reference evidence="1 2" key="1">
    <citation type="submission" date="2013-02" db="EMBL/GenBank/DDBJ databases">
        <title>The Genome Sequence of Plasmodium inui San Antonio 1.</title>
        <authorList>
            <consortium name="The Broad Institute Genome Sequencing Platform"/>
            <consortium name="The Broad Institute Genome Sequencing Center for Infectious Disease"/>
            <person name="Neafsey D."/>
            <person name="Cheeseman I."/>
            <person name="Volkman S."/>
            <person name="Adams J."/>
            <person name="Walker B."/>
            <person name="Young S.K."/>
            <person name="Zeng Q."/>
            <person name="Gargeya S."/>
            <person name="Fitzgerald M."/>
            <person name="Haas B."/>
            <person name="Abouelleil A."/>
            <person name="Alvarado L."/>
            <person name="Arachchi H.M."/>
            <person name="Berlin A.M."/>
            <person name="Chapman S.B."/>
            <person name="Dewar J."/>
            <person name="Goldberg J."/>
            <person name="Griggs A."/>
            <person name="Gujja S."/>
            <person name="Hansen M."/>
            <person name="Howarth C."/>
            <person name="Imamovic A."/>
            <person name="Larimer J."/>
            <person name="McCowan C."/>
            <person name="Murphy C."/>
            <person name="Neiman D."/>
            <person name="Pearson M."/>
            <person name="Priest M."/>
            <person name="Roberts A."/>
            <person name="Saif S."/>
            <person name="Shea T."/>
            <person name="Sisk P."/>
            <person name="Sykes S."/>
            <person name="Wortman J."/>
            <person name="Nusbaum C."/>
            <person name="Birren B."/>
        </authorList>
    </citation>
    <scope>NUCLEOTIDE SEQUENCE [LARGE SCALE GENOMIC DNA]</scope>
    <source>
        <strain evidence="1 2">San Antonio 1</strain>
    </source>
</reference>
<accession>W6ZZ60</accession>
<dbReference type="Proteomes" id="UP000030640">
    <property type="component" value="Unassembled WGS sequence"/>
</dbReference>
<dbReference type="RefSeq" id="XP_008818866.1">
    <property type="nucleotide sequence ID" value="XM_008820644.1"/>
</dbReference>
<organism evidence="1 2">
    <name type="scientific">Plasmodium inui San Antonio 1</name>
    <dbReference type="NCBI Taxonomy" id="1237626"/>
    <lineage>
        <taxon>Eukaryota</taxon>
        <taxon>Sar</taxon>
        <taxon>Alveolata</taxon>
        <taxon>Apicomplexa</taxon>
        <taxon>Aconoidasida</taxon>
        <taxon>Haemosporida</taxon>
        <taxon>Plasmodiidae</taxon>
        <taxon>Plasmodium</taxon>
        <taxon>Plasmodium (Plasmodium)</taxon>
    </lineage>
</organism>
<protein>
    <submittedName>
        <fullName evidence="1">Uncharacterized protein</fullName>
    </submittedName>
</protein>
<proteinExistence type="predicted"/>
<evidence type="ECO:0000313" key="1">
    <source>
        <dbReference type="EMBL" id="EUD64555.1"/>
    </source>
</evidence>
<dbReference type="VEuPathDB" id="PlasmoDB:C922_05071"/>